<dbReference type="SMART" id="SM00470">
    <property type="entry name" value="ParB"/>
    <property type="match status" value="1"/>
</dbReference>
<comment type="caution">
    <text evidence="5">The sequence shown here is derived from an EMBL/GenBank/DDBJ whole genome shotgun (WGS) entry which is preliminary data.</text>
</comment>
<evidence type="ECO:0000313" key="6">
    <source>
        <dbReference type="Proteomes" id="UP000824159"/>
    </source>
</evidence>
<dbReference type="CDD" id="cd16393">
    <property type="entry name" value="SPO0J_N"/>
    <property type="match status" value="1"/>
</dbReference>
<dbReference type="SUPFAM" id="SSF109709">
    <property type="entry name" value="KorB DNA-binding domain-like"/>
    <property type="match status" value="1"/>
</dbReference>
<feature type="domain" description="HTH cro/C1-type" evidence="4">
    <location>
        <begin position="112"/>
        <end position="138"/>
    </location>
</feature>
<organism evidence="5 6">
    <name type="scientific">Candidatus Allocopromorpha excrementavium</name>
    <dbReference type="NCBI Taxonomy" id="2840741"/>
    <lineage>
        <taxon>Bacteria</taxon>
        <taxon>Bacillati</taxon>
        <taxon>Bacillota</taxon>
        <taxon>Clostridia</taxon>
        <taxon>Eubacteriales</taxon>
        <taxon>Eubacteriaceae</taxon>
        <taxon>Eubacteriaceae incertae sedis</taxon>
        <taxon>Candidatus Allocopromorpha</taxon>
    </lineage>
</organism>
<dbReference type="PANTHER" id="PTHR33375">
    <property type="entry name" value="CHROMOSOME-PARTITIONING PROTEIN PARB-RELATED"/>
    <property type="match status" value="1"/>
</dbReference>
<protein>
    <submittedName>
        <fullName evidence="5">ParB/RepB/Spo0J family partition protein</fullName>
    </submittedName>
</protein>
<dbReference type="InterPro" id="IPR041468">
    <property type="entry name" value="HTH_ParB/Spo0J"/>
</dbReference>
<evidence type="ECO:0000256" key="2">
    <source>
        <dbReference type="ARBA" id="ARBA00006295"/>
    </source>
</evidence>
<dbReference type="Pfam" id="PF17762">
    <property type="entry name" value="HTH_ParB"/>
    <property type="match status" value="1"/>
</dbReference>
<dbReference type="InterPro" id="IPR003115">
    <property type="entry name" value="ParB_N"/>
</dbReference>
<dbReference type="GO" id="GO:0003677">
    <property type="term" value="F:DNA binding"/>
    <property type="evidence" value="ECO:0007669"/>
    <property type="project" value="UniProtKB-KW"/>
</dbReference>
<comment type="similarity">
    <text evidence="2">Belongs to the ParB family.</text>
</comment>
<dbReference type="InterPro" id="IPR050336">
    <property type="entry name" value="Chromosome_partition/occlusion"/>
</dbReference>
<reference evidence="5" key="2">
    <citation type="journal article" date="2021" name="PeerJ">
        <title>Extensive microbial diversity within the chicken gut microbiome revealed by metagenomics and culture.</title>
        <authorList>
            <person name="Gilroy R."/>
            <person name="Ravi A."/>
            <person name="Getino M."/>
            <person name="Pursley I."/>
            <person name="Horton D.L."/>
            <person name="Alikhan N.F."/>
            <person name="Baker D."/>
            <person name="Gharbi K."/>
            <person name="Hall N."/>
            <person name="Watson M."/>
            <person name="Adriaenssens E.M."/>
            <person name="Foster-Nyarko E."/>
            <person name="Jarju S."/>
            <person name="Secka A."/>
            <person name="Antonio M."/>
            <person name="Oren A."/>
            <person name="Chaudhuri R.R."/>
            <person name="La Ragione R."/>
            <person name="Hildebrand F."/>
            <person name="Pallen M.J."/>
        </authorList>
    </citation>
    <scope>NUCLEOTIDE SEQUENCE</scope>
    <source>
        <strain evidence="5">CHK176-22527</strain>
    </source>
</reference>
<evidence type="ECO:0000256" key="3">
    <source>
        <dbReference type="ARBA" id="ARBA00023125"/>
    </source>
</evidence>
<keyword evidence="3" id="KW-0238">DNA-binding</keyword>
<comment type="subcellular location">
    <subcellularLocation>
        <location evidence="1">Cytoplasm</location>
        <location evidence="1">Nucleoid</location>
    </subcellularLocation>
</comment>
<evidence type="ECO:0000313" key="5">
    <source>
        <dbReference type="EMBL" id="HIU00295.1"/>
    </source>
</evidence>
<dbReference type="Pfam" id="PF02195">
    <property type="entry name" value="ParB_N"/>
    <property type="match status" value="1"/>
</dbReference>
<dbReference type="NCBIfam" id="TIGR00180">
    <property type="entry name" value="parB_part"/>
    <property type="match status" value="1"/>
</dbReference>
<dbReference type="Proteomes" id="UP000824159">
    <property type="component" value="Unassembled WGS sequence"/>
</dbReference>
<proteinExistence type="inferred from homology"/>
<dbReference type="SUPFAM" id="SSF110849">
    <property type="entry name" value="ParB/Sulfiredoxin"/>
    <property type="match status" value="1"/>
</dbReference>
<dbReference type="FunFam" id="3.90.1530.30:FF:000001">
    <property type="entry name" value="Chromosome partitioning protein ParB"/>
    <property type="match status" value="1"/>
</dbReference>
<dbReference type="PANTHER" id="PTHR33375:SF8">
    <property type="entry name" value="NUCLEOID OCCLUSION PROTEIN"/>
    <property type="match status" value="1"/>
</dbReference>
<dbReference type="GO" id="GO:0005694">
    <property type="term" value="C:chromosome"/>
    <property type="evidence" value="ECO:0007669"/>
    <property type="project" value="TreeGrafter"/>
</dbReference>
<dbReference type="GO" id="GO:0009295">
    <property type="term" value="C:nucleoid"/>
    <property type="evidence" value="ECO:0007669"/>
    <property type="project" value="UniProtKB-SubCell"/>
</dbReference>
<dbReference type="Gene3D" id="1.10.10.2830">
    <property type="match status" value="1"/>
</dbReference>
<dbReference type="AlphaFoldDB" id="A0A9D1KW96"/>
<reference evidence="5" key="1">
    <citation type="submission" date="2020-10" db="EMBL/GenBank/DDBJ databases">
        <authorList>
            <person name="Gilroy R."/>
        </authorList>
    </citation>
    <scope>NUCLEOTIDE SEQUENCE</scope>
    <source>
        <strain evidence="5">CHK176-22527</strain>
    </source>
</reference>
<dbReference type="PROSITE" id="PS50943">
    <property type="entry name" value="HTH_CROC1"/>
    <property type="match status" value="1"/>
</dbReference>
<gene>
    <name evidence="5" type="ORF">IAD12_08680</name>
</gene>
<dbReference type="InterPro" id="IPR004437">
    <property type="entry name" value="ParB/RepB/Spo0J"/>
</dbReference>
<dbReference type="GO" id="GO:0007059">
    <property type="term" value="P:chromosome segregation"/>
    <property type="evidence" value="ECO:0007669"/>
    <property type="project" value="TreeGrafter"/>
</dbReference>
<name>A0A9D1KW96_9FIRM</name>
<evidence type="ECO:0000256" key="1">
    <source>
        <dbReference type="ARBA" id="ARBA00004453"/>
    </source>
</evidence>
<accession>A0A9D1KW96</accession>
<sequence>MFMRKTTEIPIDMIKANDQQPRENFGEEQLMELRDSIKEFGILQPLIIKKQDDGRYMLIAGERRLRAASMAGLNKVPAIIKDATEEEAGMIALVENIQRENLGYIEEAKAYRTLMEKYGISQTALSERLGKNQSTISNKIRILNLPEDIQKLLTEHKLTERHARALLKIDDDNIRRAVVEKTIKNNFNVRQIEKLVEEYMEKKEMTEKEKNKIMHISYKLYLNTLKKAFIDMDLKSKGATFKQEDTGDSMVIKITIPKNPEDKRTDEIKGKLRAANE</sequence>
<dbReference type="EMBL" id="DVLX01000101">
    <property type="protein sequence ID" value="HIU00295.1"/>
    <property type="molecule type" value="Genomic_DNA"/>
</dbReference>
<dbReference type="Gene3D" id="3.90.1530.30">
    <property type="match status" value="1"/>
</dbReference>
<dbReference type="GO" id="GO:0045881">
    <property type="term" value="P:positive regulation of sporulation resulting in formation of a cellular spore"/>
    <property type="evidence" value="ECO:0007669"/>
    <property type="project" value="TreeGrafter"/>
</dbReference>
<dbReference type="FunFam" id="1.10.10.2830:FF:000001">
    <property type="entry name" value="Chromosome partitioning protein ParB"/>
    <property type="match status" value="1"/>
</dbReference>
<dbReference type="InterPro" id="IPR036086">
    <property type="entry name" value="ParB/Sulfiredoxin_sf"/>
</dbReference>
<dbReference type="InterPro" id="IPR001387">
    <property type="entry name" value="Cro/C1-type_HTH"/>
</dbReference>
<evidence type="ECO:0000259" key="4">
    <source>
        <dbReference type="PROSITE" id="PS50943"/>
    </source>
</evidence>